<evidence type="ECO:0008006" key="3">
    <source>
        <dbReference type="Google" id="ProtNLM"/>
    </source>
</evidence>
<dbReference type="RefSeq" id="WP_167149655.1">
    <property type="nucleotide sequence ID" value="NZ_JAAMOX010000001.1"/>
</dbReference>
<accession>A0A7X5TT45</accession>
<sequence length="321" mass="33755">MNRSDSRVLVLGGYGAVGIHIMNELRSRGITAHSAGRNVELADRPLDIRNYDDVGAESKNYTAVINATGAEDPHLAASAIGSGTTWIDITATSTYIDQLAALPTPTAPIIASVGIAPGLTNLLAVEAQHISTATGELSIGVLLGAGEAHGAAAAAWSFGLLGRQFRDPTTGRSIRNYTNPRTFSINGTPRRLYRTDFSDQHTLTPQLGRPAATYFGTDTRLATTLLAAATWIPGARNMPPSIHFPGSDTWILTIEDADGPLLSATGQSQSHATGIVAARAVEASIGAAAGFHHLTELTTLAELDLPFRVTKHRLSHAAPKI</sequence>
<dbReference type="InterPro" id="IPR036291">
    <property type="entry name" value="NAD(P)-bd_dom_sf"/>
</dbReference>
<dbReference type="Proteomes" id="UP000541033">
    <property type="component" value="Unassembled WGS sequence"/>
</dbReference>
<gene>
    <name evidence="1" type="ORF">FHX76_001638</name>
</gene>
<protein>
    <recommendedName>
        <fullName evidence="3">Saccharopine dehydrogenase</fullName>
    </recommendedName>
</protein>
<evidence type="ECO:0000313" key="2">
    <source>
        <dbReference type="Proteomes" id="UP000541033"/>
    </source>
</evidence>
<comment type="caution">
    <text evidence="1">The sequence shown here is derived from an EMBL/GenBank/DDBJ whole genome shotgun (WGS) entry which is preliminary data.</text>
</comment>
<evidence type="ECO:0000313" key="1">
    <source>
        <dbReference type="EMBL" id="NIH53770.1"/>
    </source>
</evidence>
<dbReference type="EMBL" id="JAAMOX010000001">
    <property type="protein sequence ID" value="NIH53770.1"/>
    <property type="molecule type" value="Genomic_DNA"/>
</dbReference>
<dbReference type="Gene3D" id="3.40.50.720">
    <property type="entry name" value="NAD(P)-binding Rossmann-like Domain"/>
    <property type="match status" value="1"/>
</dbReference>
<proteinExistence type="predicted"/>
<reference evidence="1 2" key="1">
    <citation type="submission" date="2020-02" db="EMBL/GenBank/DDBJ databases">
        <title>Sequencing the genomes of 1000 actinobacteria strains.</title>
        <authorList>
            <person name="Klenk H.-P."/>
        </authorList>
    </citation>
    <scope>NUCLEOTIDE SEQUENCE [LARGE SCALE GENOMIC DNA]</scope>
    <source>
        <strain evidence="1 2">DSM 27960</strain>
    </source>
</reference>
<organism evidence="1 2">
    <name type="scientific">Lysinibacter cavernae</name>
    <dbReference type="NCBI Taxonomy" id="1640652"/>
    <lineage>
        <taxon>Bacteria</taxon>
        <taxon>Bacillati</taxon>
        <taxon>Actinomycetota</taxon>
        <taxon>Actinomycetes</taxon>
        <taxon>Micrococcales</taxon>
        <taxon>Microbacteriaceae</taxon>
        <taxon>Lysinibacter</taxon>
    </lineage>
</organism>
<dbReference type="SUPFAM" id="SSF51735">
    <property type="entry name" value="NAD(P)-binding Rossmann-fold domains"/>
    <property type="match status" value="1"/>
</dbReference>
<name>A0A7X5TT45_9MICO</name>
<keyword evidence="2" id="KW-1185">Reference proteome</keyword>
<dbReference type="AlphaFoldDB" id="A0A7X5TT45"/>